<dbReference type="Proteomes" id="UP001420932">
    <property type="component" value="Unassembled WGS sequence"/>
</dbReference>
<sequence length="56" mass="6303">MPPATSVDLSRDLSRDLSLSRLSPNHRHLSRSLSAPAFRSVMFIKSGLHIAVWFQI</sequence>
<reference evidence="1 2" key="1">
    <citation type="submission" date="2024-01" db="EMBL/GenBank/DDBJ databases">
        <title>Genome assemblies of Stephania.</title>
        <authorList>
            <person name="Yang L."/>
        </authorList>
    </citation>
    <scope>NUCLEOTIDE SEQUENCE [LARGE SCALE GENOMIC DNA]</scope>
    <source>
        <strain evidence="1">YNDBR</strain>
        <tissue evidence="1">Leaf</tissue>
    </source>
</reference>
<dbReference type="AlphaFoldDB" id="A0AAP0HLL4"/>
<evidence type="ECO:0000313" key="2">
    <source>
        <dbReference type="Proteomes" id="UP001420932"/>
    </source>
</evidence>
<comment type="caution">
    <text evidence="1">The sequence shown here is derived from an EMBL/GenBank/DDBJ whole genome shotgun (WGS) entry which is preliminary data.</text>
</comment>
<organism evidence="1 2">
    <name type="scientific">Stephania yunnanensis</name>
    <dbReference type="NCBI Taxonomy" id="152371"/>
    <lineage>
        <taxon>Eukaryota</taxon>
        <taxon>Viridiplantae</taxon>
        <taxon>Streptophyta</taxon>
        <taxon>Embryophyta</taxon>
        <taxon>Tracheophyta</taxon>
        <taxon>Spermatophyta</taxon>
        <taxon>Magnoliopsida</taxon>
        <taxon>Ranunculales</taxon>
        <taxon>Menispermaceae</taxon>
        <taxon>Menispermoideae</taxon>
        <taxon>Cissampelideae</taxon>
        <taxon>Stephania</taxon>
    </lineage>
</organism>
<protein>
    <submittedName>
        <fullName evidence="1">Uncharacterized protein</fullName>
    </submittedName>
</protein>
<gene>
    <name evidence="1" type="ORF">Syun_028089</name>
</gene>
<dbReference type="EMBL" id="JBBNAF010000012">
    <property type="protein sequence ID" value="KAK9093178.1"/>
    <property type="molecule type" value="Genomic_DNA"/>
</dbReference>
<accession>A0AAP0HLL4</accession>
<proteinExistence type="predicted"/>
<evidence type="ECO:0000313" key="1">
    <source>
        <dbReference type="EMBL" id="KAK9093178.1"/>
    </source>
</evidence>
<name>A0AAP0HLL4_9MAGN</name>
<keyword evidence="2" id="KW-1185">Reference proteome</keyword>